<dbReference type="Pfam" id="PF00216">
    <property type="entry name" value="Bac_DNA_binding"/>
    <property type="match status" value="1"/>
</dbReference>
<evidence type="ECO:0000256" key="5">
    <source>
        <dbReference type="RuleBase" id="RU003939"/>
    </source>
</evidence>
<dbReference type="CDD" id="cd13831">
    <property type="entry name" value="HU"/>
    <property type="match status" value="1"/>
</dbReference>
<gene>
    <name evidence="6" type="ORF">T9A_00096</name>
</gene>
<dbReference type="PRINTS" id="PR01727">
    <property type="entry name" value="DNABINDINGHU"/>
</dbReference>
<accession>A0ABR4WGP3</accession>
<keyword evidence="3" id="KW-0226">DNA condensation</keyword>
<keyword evidence="4 6" id="KW-0238">DNA-binding</keyword>
<dbReference type="Gene3D" id="4.10.520.10">
    <property type="entry name" value="IHF-like DNA-binding proteins"/>
    <property type="match status" value="1"/>
</dbReference>
<dbReference type="InterPro" id="IPR020816">
    <property type="entry name" value="Histone-like_DNA-bd_CS"/>
</dbReference>
<evidence type="ECO:0000313" key="6">
    <source>
        <dbReference type="EMBL" id="KGD62776.1"/>
    </source>
</evidence>
<comment type="caution">
    <text evidence="6">The sequence shown here is derived from an EMBL/GenBank/DDBJ whole genome shotgun (WGS) entry which is preliminary data.</text>
</comment>
<dbReference type="PROSITE" id="PS00045">
    <property type="entry name" value="HISTONE_LIKE"/>
    <property type="match status" value="1"/>
</dbReference>
<sequence length="90" mass="9141">MNKSELIDAIAASADISKADAGRALDATLEAVTGALKKGDSVSLVGFGTFAVKERAAREGRNPQTGQTIQIAAAKVPGFKAGKALKDAVN</sequence>
<protein>
    <submittedName>
        <fullName evidence="6">DNA-binding protein HU</fullName>
    </submittedName>
</protein>
<dbReference type="SMART" id="SM00411">
    <property type="entry name" value="BHL"/>
    <property type="match status" value="1"/>
</dbReference>
<proteinExistence type="inferred from homology"/>
<dbReference type="InterPro" id="IPR010992">
    <property type="entry name" value="IHF-like_DNA-bd_dom_sf"/>
</dbReference>
<evidence type="ECO:0000256" key="4">
    <source>
        <dbReference type="ARBA" id="ARBA00023125"/>
    </source>
</evidence>
<reference evidence="6 7" key="1">
    <citation type="submission" date="2012-09" db="EMBL/GenBank/DDBJ databases">
        <title>Genome Sequence of alkane-degrading Bacterium Alcanivorax jadensis T9.</title>
        <authorList>
            <person name="Lai Q."/>
            <person name="Shao Z."/>
        </authorList>
    </citation>
    <scope>NUCLEOTIDE SEQUENCE [LARGE SCALE GENOMIC DNA]</scope>
    <source>
        <strain evidence="6 7">T9</strain>
    </source>
</reference>
<dbReference type="PANTHER" id="PTHR33175">
    <property type="entry name" value="DNA-BINDING PROTEIN HU"/>
    <property type="match status" value="1"/>
</dbReference>
<comment type="similarity">
    <text evidence="2 5">Belongs to the bacterial histone-like protein family.</text>
</comment>
<dbReference type="SUPFAM" id="SSF47729">
    <property type="entry name" value="IHF-like DNA-binding proteins"/>
    <property type="match status" value="1"/>
</dbReference>
<comment type="function">
    <text evidence="1">Histone-like DNA-binding protein which is capable of wrapping DNA to stabilize it, and thus to prevent its denaturation under extreme environmental conditions.</text>
</comment>
<name>A0ABR4WGP3_9GAMM</name>
<dbReference type="Proteomes" id="UP000029443">
    <property type="component" value="Unassembled WGS sequence"/>
</dbReference>
<keyword evidence="7" id="KW-1185">Reference proteome</keyword>
<dbReference type="EMBL" id="ARXU01000001">
    <property type="protein sequence ID" value="KGD62776.1"/>
    <property type="molecule type" value="Genomic_DNA"/>
</dbReference>
<dbReference type="GO" id="GO:0003677">
    <property type="term" value="F:DNA binding"/>
    <property type="evidence" value="ECO:0007669"/>
    <property type="project" value="UniProtKB-KW"/>
</dbReference>
<dbReference type="RefSeq" id="WP_035244197.1">
    <property type="nucleotide sequence ID" value="NZ_ARXU01000001.1"/>
</dbReference>
<evidence type="ECO:0000256" key="1">
    <source>
        <dbReference type="ARBA" id="ARBA00003819"/>
    </source>
</evidence>
<evidence type="ECO:0000313" key="7">
    <source>
        <dbReference type="Proteomes" id="UP000029443"/>
    </source>
</evidence>
<dbReference type="PANTHER" id="PTHR33175:SF3">
    <property type="entry name" value="DNA-BINDING PROTEIN HU-BETA"/>
    <property type="match status" value="1"/>
</dbReference>
<evidence type="ECO:0000256" key="2">
    <source>
        <dbReference type="ARBA" id="ARBA00010529"/>
    </source>
</evidence>
<evidence type="ECO:0000256" key="3">
    <source>
        <dbReference type="ARBA" id="ARBA00023067"/>
    </source>
</evidence>
<organism evidence="6 7">
    <name type="scientific">Alcanivorax jadensis T9</name>
    <dbReference type="NCBI Taxonomy" id="1177181"/>
    <lineage>
        <taxon>Bacteria</taxon>
        <taxon>Pseudomonadati</taxon>
        <taxon>Pseudomonadota</taxon>
        <taxon>Gammaproteobacteria</taxon>
        <taxon>Oceanospirillales</taxon>
        <taxon>Alcanivoracaceae</taxon>
        <taxon>Alcanivorax</taxon>
    </lineage>
</organism>
<dbReference type="InterPro" id="IPR000119">
    <property type="entry name" value="Hist_DNA-bd"/>
</dbReference>